<accession>A0A0A9Z5Z5</accession>
<gene>
    <name evidence="2" type="primary">truD_0</name>
    <name evidence="2" type="ORF">CM83_105041</name>
</gene>
<name>A0A0A9Z5Z5_LYGHE</name>
<evidence type="ECO:0000313" key="2">
    <source>
        <dbReference type="EMBL" id="JAG39306.1"/>
    </source>
</evidence>
<feature type="non-terminal residue" evidence="2">
    <location>
        <position position="132"/>
    </location>
</feature>
<evidence type="ECO:0000256" key="1">
    <source>
        <dbReference type="SAM" id="MobiDB-lite"/>
    </source>
</evidence>
<proteinExistence type="predicted"/>
<reference evidence="2" key="1">
    <citation type="journal article" date="2014" name="PLoS ONE">
        <title>Transcriptome-Based Identification of ABC Transporters in the Western Tarnished Plant Bug Lygus hesperus.</title>
        <authorList>
            <person name="Hull J.J."/>
            <person name="Chaney K."/>
            <person name="Geib S.M."/>
            <person name="Fabrick J.A."/>
            <person name="Brent C.S."/>
            <person name="Walsh D."/>
            <person name="Lavine L.C."/>
        </authorList>
    </citation>
    <scope>NUCLEOTIDE SEQUENCE</scope>
</reference>
<reference evidence="2" key="2">
    <citation type="submission" date="2014-07" db="EMBL/GenBank/DDBJ databases">
        <authorList>
            <person name="Hull J."/>
        </authorList>
    </citation>
    <scope>NUCLEOTIDE SEQUENCE</scope>
</reference>
<protein>
    <submittedName>
        <fullName evidence="2">tRNA pseudouridine synthase D</fullName>
    </submittedName>
</protein>
<feature type="region of interest" description="Disordered" evidence="1">
    <location>
        <begin position="102"/>
        <end position="132"/>
    </location>
</feature>
<sequence>LSYIPYEIPNFDLNKMKLRPEAITPADFRVLGLIGIPGIVRCIKEAVPEAANEINDELDCDYELSFNDFCDILVNLVTMYLDMSEDYYRKILDKQEKDKNESIWATGTEPEPASAQTKHSVGHAAANPAKKR</sequence>
<organism evidence="2">
    <name type="scientific">Lygus hesperus</name>
    <name type="common">Western plant bug</name>
    <dbReference type="NCBI Taxonomy" id="30085"/>
    <lineage>
        <taxon>Eukaryota</taxon>
        <taxon>Metazoa</taxon>
        <taxon>Ecdysozoa</taxon>
        <taxon>Arthropoda</taxon>
        <taxon>Hexapoda</taxon>
        <taxon>Insecta</taxon>
        <taxon>Pterygota</taxon>
        <taxon>Neoptera</taxon>
        <taxon>Paraneoptera</taxon>
        <taxon>Hemiptera</taxon>
        <taxon>Heteroptera</taxon>
        <taxon>Panheteroptera</taxon>
        <taxon>Cimicomorpha</taxon>
        <taxon>Miridae</taxon>
        <taxon>Mirini</taxon>
        <taxon>Lygus</taxon>
    </lineage>
</organism>
<feature type="non-terminal residue" evidence="2">
    <location>
        <position position="1"/>
    </location>
</feature>
<dbReference type="AlphaFoldDB" id="A0A0A9Z5Z5"/>
<dbReference type="EMBL" id="GBHO01004298">
    <property type="protein sequence ID" value="JAG39306.1"/>
    <property type="molecule type" value="Transcribed_RNA"/>
</dbReference>